<gene>
    <name evidence="2" type="ORF">ACFPB0_08600</name>
</gene>
<evidence type="ECO:0000313" key="3">
    <source>
        <dbReference type="Proteomes" id="UP001596024"/>
    </source>
</evidence>
<keyword evidence="1" id="KW-0472">Membrane</keyword>
<feature type="transmembrane region" description="Helical" evidence="1">
    <location>
        <begin position="7"/>
        <end position="26"/>
    </location>
</feature>
<reference evidence="3" key="1">
    <citation type="journal article" date="2019" name="Int. J. Syst. Evol. Microbiol.">
        <title>The Global Catalogue of Microorganisms (GCM) 10K type strain sequencing project: providing services to taxonomists for standard genome sequencing and annotation.</title>
        <authorList>
            <consortium name="The Broad Institute Genomics Platform"/>
            <consortium name="The Broad Institute Genome Sequencing Center for Infectious Disease"/>
            <person name="Wu L."/>
            <person name="Ma J."/>
        </authorList>
    </citation>
    <scope>NUCLEOTIDE SEQUENCE [LARGE SCALE GENOMIC DNA]</scope>
    <source>
        <strain evidence="3">CCUG 62981</strain>
    </source>
</reference>
<dbReference type="Proteomes" id="UP001596024">
    <property type="component" value="Unassembled WGS sequence"/>
</dbReference>
<proteinExistence type="predicted"/>
<name>A0ABV9NAG0_9PROT</name>
<feature type="transmembrane region" description="Helical" evidence="1">
    <location>
        <begin position="84"/>
        <end position="102"/>
    </location>
</feature>
<keyword evidence="3" id="KW-1185">Reference proteome</keyword>
<dbReference type="EMBL" id="JBHSGQ010000003">
    <property type="protein sequence ID" value="MFC4725347.1"/>
    <property type="molecule type" value="Genomic_DNA"/>
</dbReference>
<keyword evidence="1" id="KW-1133">Transmembrane helix</keyword>
<protein>
    <submittedName>
        <fullName evidence="2">Uncharacterized protein</fullName>
    </submittedName>
</protein>
<keyword evidence="1" id="KW-0812">Transmembrane</keyword>
<accession>A0ABV9NAG0</accession>
<feature type="transmembrane region" description="Helical" evidence="1">
    <location>
        <begin position="58"/>
        <end position="78"/>
    </location>
</feature>
<comment type="caution">
    <text evidence="2">The sequence shown here is derived from an EMBL/GenBank/DDBJ whole genome shotgun (WGS) entry which is preliminary data.</text>
</comment>
<feature type="transmembrane region" description="Helical" evidence="1">
    <location>
        <begin position="32"/>
        <end position="51"/>
    </location>
</feature>
<sequence length="113" mass="11787">MILLARLVAIAIAAGTFAFLFINNSWRLENLFLVPDLVLCALLVAGALLPVRHAHPVLLFGFGYTAGVLSCSVASYAVAGQLGAASLLGAIAAAVMSGLLWVRRDAFLRPPAP</sequence>
<evidence type="ECO:0000313" key="2">
    <source>
        <dbReference type="EMBL" id="MFC4725347.1"/>
    </source>
</evidence>
<organism evidence="2 3">
    <name type="scientific">Glycocaulis abyssi</name>
    <dbReference type="NCBI Taxonomy" id="1433403"/>
    <lineage>
        <taxon>Bacteria</taxon>
        <taxon>Pseudomonadati</taxon>
        <taxon>Pseudomonadota</taxon>
        <taxon>Alphaproteobacteria</taxon>
        <taxon>Maricaulales</taxon>
        <taxon>Maricaulaceae</taxon>
        <taxon>Glycocaulis</taxon>
    </lineage>
</organism>
<evidence type="ECO:0000256" key="1">
    <source>
        <dbReference type="SAM" id="Phobius"/>
    </source>
</evidence>
<dbReference type="RefSeq" id="WP_371392595.1">
    <property type="nucleotide sequence ID" value="NZ_CP163421.1"/>
</dbReference>